<keyword evidence="4 7" id="KW-0812">Transmembrane</keyword>
<evidence type="ECO:0000259" key="9">
    <source>
        <dbReference type="Pfam" id="PF21082"/>
    </source>
</evidence>
<dbReference type="InterPro" id="IPR010920">
    <property type="entry name" value="LSM_dom_sf"/>
</dbReference>
<evidence type="ECO:0000259" key="8">
    <source>
        <dbReference type="Pfam" id="PF00924"/>
    </source>
</evidence>
<dbReference type="Proteomes" id="UP000500857">
    <property type="component" value="Chromosome"/>
</dbReference>
<evidence type="ECO:0000256" key="5">
    <source>
        <dbReference type="ARBA" id="ARBA00022989"/>
    </source>
</evidence>
<reference evidence="10 11" key="1">
    <citation type="submission" date="2020-04" db="EMBL/GenBank/DDBJ databases">
        <authorList>
            <person name="Basu S."/>
            <person name="Maruthanayagam V."/>
            <person name="Chakraborty S."/>
            <person name="Pramanik A."/>
            <person name="Mukherjee J."/>
            <person name="Brink B."/>
        </authorList>
    </citation>
    <scope>NUCLEOTIDE SEQUENCE [LARGE SCALE GENOMIC DNA]</scope>
    <source>
        <strain evidence="10 11">AP17</strain>
    </source>
</reference>
<dbReference type="GO" id="GO:0008381">
    <property type="term" value="F:mechanosensitive monoatomic ion channel activity"/>
    <property type="evidence" value="ECO:0007669"/>
    <property type="project" value="InterPro"/>
</dbReference>
<proteinExistence type="inferred from homology"/>
<organism evidence="10 11">
    <name type="scientific">Oxynema aestuarii AP17</name>
    <dbReference type="NCBI Taxonomy" id="2064643"/>
    <lineage>
        <taxon>Bacteria</taxon>
        <taxon>Bacillati</taxon>
        <taxon>Cyanobacteriota</taxon>
        <taxon>Cyanophyceae</taxon>
        <taxon>Oscillatoriophycideae</taxon>
        <taxon>Oscillatoriales</taxon>
        <taxon>Oscillatoriaceae</taxon>
        <taxon>Oxynema</taxon>
        <taxon>Oxynema aestuarii</taxon>
    </lineage>
</organism>
<dbReference type="SUPFAM" id="SSF82861">
    <property type="entry name" value="Mechanosensitive channel protein MscS (YggB), transmembrane region"/>
    <property type="match status" value="1"/>
</dbReference>
<name>A0A6H1U0A0_9CYAN</name>
<keyword evidence="3" id="KW-1003">Cell membrane</keyword>
<accession>A0A6H1U0A0</accession>
<feature type="transmembrane region" description="Helical" evidence="7">
    <location>
        <begin position="23"/>
        <end position="43"/>
    </location>
</feature>
<dbReference type="GO" id="GO:0005886">
    <property type="term" value="C:plasma membrane"/>
    <property type="evidence" value="ECO:0007669"/>
    <property type="project" value="UniProtKB-SubCell"/>
</dbReference>
<feature type="domain" description="Mechanosensitive ion channel MscS C-terminal" evidence="9">
    <location>
        <begin position="185"/>
        <end position="267"/>
    </location>
</feature>
<dbReference type="InterPro" id="IPR011014">
    <property type="entry name" value="MscS_channel_TM-2"/>
</dbReference>
<dbReference type="Gene3D" id="3.30.70.100">
    <property type="match status" value="1"/>
</dbReference>
<feature type="domain" description="Mechanosensitive ion channel MscS" evidence="8">
    <location>
        <begin position="110"/>
        <end position="172"/>
    </location>
</feature>
<dbReference type="InterPro" id="IPR006685">
    <property type="entry name" value="MscS_channel_2nd"/>
</dbReference>
<keyword evidence="5 7" id="KW-1133">Transmembrane helix</keyword>
<keyword evidence="6 7" id="KW-0472">Membrane</keyword>
<sequence length="296" mass="32505">MINALQPVQNAIENLLRGAVESLPSIFLAIAILFATRSVAGIVRRIAQATGEKTIKSRSLRSLLVQTSFVCAWSVGILIASVAAFPDLRLGDIIGLLGLSSVAIGFAFQDIFKNFLAGILLLLHEPFQLGDQIIVEGYEGTVEEISIRSTQIRTYQGERIVVPNAIVFTNAVNVLTAFSHRRTDLAIGVDYNTPLAQAVETLLDAVATVEGVLTQPKPEVDIVGFGDSSIDMVVRYWTFPEKAQVRRTQTQVMMALKTACDRAEINIPYPIRTLYYFDQEKFDDHYAVAANGDRAN</sequence>
<evidence type="ECO:0000256" key="3">
    <source>
        <dbReference type="ARBA" id="ARBA00022475"/>
    </source>
</evidence>
<dbReference type="RefSeq" id="WP_168569979.1">
    <property type="nucleotide sequence ID" value="NZ_CP051167.1"/>
</dbReference>
<dbReference type="Gene3D" id="1.10.287.1260">
    <property type="match status" value="1"/>
</dbReference>
<dbReference type="KEGG" id="oxy:HCG48_15585"/>
<dbReference type="InterPro" id="IPR011066">
    <property type="entry name" value="MscS_channel_C_sf"/>
</dbReference>
<feature type="transmembrane region" description="Helical" evidence="7">
    <location>
        <begin position="63"/>
        <end position="84"/>
    </location>
</feature>
<dbReference type="PANTHER" id="PTHR30221">
    <property type="entry name" value="SMALL-CONDUCTANCE MECHANOSENSITIVE CHANNEL"/>
    <property type="match status" value="1"/>
</dbReference>
<dbReference type="PROSITE" id="PS01246">
    <property type="entry name" value="UPF0003"/>
    <property type="match status" value="1"/>
</dbReference>
<dbReference type="PANTHER" id="PTHR30221:SF1">
    <property type="entry name" value="SMALL-CONDUCTANCE MECHANOSENSITIVE CHANNEL"/>
    <property type="match status" value="1"/>
</dbReference>
<dbReference type="InterPro" id="IPR045275">
    <property type="entry name" value="MscS_archaea/bacteria_type"/>
</dbReference>
<protein>
    <submittedName>
        <fullName evidence="10">Mechanosensitive ion channel family protein</fullName>
    </submittedName>
</protein>
<evidence type="ECO:0000313" key="10">
    <source>
        <dbReference type="EMBL" id="QIZ71827.1"/>
    </source>
</evidence>
<dbReference type="SUPFAM" id="SSF50182">
    <property type="entry name" value="Sm-like ribonucleoproteins"/>
    <property type="match status" value="1"/>
</dbReference>
<evidence type="ECO:0000313" key="11">
    <source>
        <dbReference type="Proteomes" id="UP000500857"/>
    </source>
</evidence>
<dbReference type="AlphaFoldDB" id="A0A6H1U0A0"/>
<dbReference type="Pfam" id="PF00924">
    <property type="entry name" value="MS_channel_2nd"/>
    <property type="match status" value="1"/>
</dbReference>
<comment type="subcellular location">
    <subcellularLocation>
        <location evidence="1">Cell membrane</location>
        <topology evidence="1">Multi-pass membrane protein</topology>
    </subcellularLocation>
</comment>
<gene>
    <name evidence="10" type="ORF">HCG48_15585</name>
</gene>
<dbReference type="Pfam" id="PF21082">
    <property type="entry name" value="MS_channel_3rd"/>
    <property type="match status" value="1"/>
</dbReference>
<comment type="similarity">
    <text evidence="2">Belongs to the MscS (TC 1.A.23) family.</text>
</comment>
<dbReference type="InterPro" id="IPR049278">
    <property type="entry name" value="MS_channel_C"/>
</dbReference>
<dbReference type="Gene3D" id="2.30.30.60">
    <property type="match status" value="1"/>
</dbReference>
<dbReference type="InterPro" id="IPR023408">
    <property type="entry name" value="MscS_beta-dom_sf"/>
</dbReference>
<dbReference type="InterPro" id="IPR006686">
    <property type="entry name" value="MscS_channel_CS"/>
</dbReference>
<evidence type="ECO:0000256" key="1">
    <source>
        <dbReference type="ARBA" id="ARBA00004651"/>
    </source>
</evidence>
<evidence type="ECO:0000256" key="4">
    <source>
        <dbReference type="ARBA" id="ARBA00022692"/>
    </source>
</evidence>
<evidence type="ECO:0000256" key="7">
    <source>
        <dbReference type="SAM" id="Phobius"/>
    </source>
</evidence>
<keyword evidence="11" id="KW-1185">Reference proteome</keyword>
<evidence type="ECO:0000256" key="2">
    <source>
        <dbReference type="ARBA" id="ARBA00008017"/>
    </source>
</evidence>
<dbReference type="EMBL" id="CP051167">
    <property type="protein sequence ID" value="QIZ71827.1"/>
    <property type="molecule type" value="Genomic_DNA"/>
</dbReference>
<evidence type="ECO:0000256" key="6">
    <source>
        <dbReference type="ARBA" id="ARBA00023136"/>
    </source>
</evidence>
<dbReference type="SUPFAM" id="SSF82689">
    <property type="entry name" value="Mechanosensitive channel protein MscS (YggB), C-terminal domain"/>
    <property type="match status" value="1"/>
</dbReference>